<evidence type="ECO:0000256" key="1">
    <source>
        <dbReference type="ARBA" id="ARBA00023015"/>
    </source>
</evidence>
<name>A0A329UDZ2_9FIRM</name>
<dbReference type="InterPro" id="IPR009057">
    <property type="entry name" value="Homeodomain-like_sf"/>
</dbReference>
<accession>A0A329UDZ2</accession>
<evidence type="ECO:0000313" key="6">
    <source>
        <dbReference type="Proteomes" id="UP000251281"/>
    </source>
</evidence>
<proteinExistence type="predicted"/>
<evidence type="ECO:0000259" key="4">
    <source>
        <dbReference type="PROSITE" id="PS01124"/>
    </source>
</evidence>
<dbReference type="PANTHER" id="PTHR43280:SF2">
    <property type="entry name" value="HTH-TYPE TRANSCRIPTIONAL REGULATOR EXSA"/>
    <property type="match status" value="1"/>
</dbReference>
<keyword evidence="2" id="KW-0238">DNA-binding</keyword>
<dbReference type="EMBL" id="PRLD01000003">
    <property type="protein sequence ID" value="RAW59148.1"/>
    <property type="molecule type" value="Genomic_DNA"/>
</dbReference>
<dbReference type="PROSITE" id="PS01124">
    <property type="entry name" value="HTH_ARAC_FAMILY_2"/>
    <property type="match status" value="1"/>
</dbReference>
<dbReference type="SUPFAM" id="SSF46689">
    <property type="entry name" value="Homeodomain-like"/>
    <property type="match status" value="2"/>
</dbReference>
<comment type="caution">
    <text evidence="5">The sequence shown here is derived from an EMBL/GenBank/DDBJ whole genome shotgun (WGS) entry which is preliminary data.</text>
</comment>
<dbReference type="GO" id="GO:0003700">
    <property type="term" value="F:DNA-binding transcription factor activity"/>
    <property type="evidence" value="ECO:0007669"/>
    <property type="project" value="InterPro"/>
</dbReference>
<evidence type="ECO:0000313" key="5">
    <source>
        <dbReference type="EMBL" id="RAW59148.1"/>
    </source>
</evidence>
<evidence type="ECO:0000256" key="2">
    <source>
        <dbReference type="ARBA" id="ARBA00023125"/>
    </source>
</evidence>
<gene>
    <name evidence="5" type="ORF">C4N24_03720</name>
</gene>
<dbReference type="InterPro" id="IPR018060">
    <property type="entry name" value="HTH_AraC"/>
</dbReference>
<organism evidence="5 6">
    <name type="scientific">Faecalibacterium prausnitzii</name>
    <dbReference type="NCBI Taxonomy" id="853"/>
    <lineage>
        <taxon>Bacteria</taxon>
        <taxon>Bacillati</taxon>
        <taxon>Bacillota</taxon>
        <taxon>Clostridia</taxon>
        <taxon>Eubacteriales</taxon>
        <taxon>Oscillospiraceae</taxon>
        <taxon>Faecalibacterium</taxon>
    </lineage>
</organism>
<protein>
    <recommendedName>
        <fullName evidence="4">HTH araC/xylS-type domain-containing protein</fullName>
    </recommendedName>
</protein>
<dbReference type="Gene3D" id="1.10.10.60">
    <property type="entry name" value="Homeodomain-like"/>
    <property type="match status" value="2"/>
</dbReference>
<evidence type="ECO:0000256" key="3">
    <source>
        <dbReference type="ARBA" id="ARBA00023163"/>
    </source>
</evidence>
<dbReference type="Pfam" id="PF12833">
    <property type="entry name" value="HTH_18"/>
    <property type="match status" value="1"/>
</dbReference>
<sequence>MQQVPQRIHLHVVAGMGSLQYKNACLGIKSNTHGSYTSTRLFLIEMPTGRRSCRNGYPPVGGAHCCHCLYELSARDFHFCSPPKSLFRRVIFVLCRTGRVDFSAFCQLLQKQRENFVHHHIAQFLFSCCAIIILSASGFVNAKMRLVISQFEGILRIIMKEALSFIEQHYSEDISIEDISSFCGLNRSYFSKVFRDTMGESPQGFLLHYRMARAAQLLTESRLPISTIGTMVSYPNQLHFSRAFKNVYGISPRDYRAKHFAL</sequence>
<dbReference type="AlphaFoldDB" id="A0A329UDZ2"/>
<dbReference type="SMART" id="SM00342">
    <property type="entry name" value="HTH_ARAC"/>
    <property type="match status" value="1"/>
</dbReference>
<dbReference type="GO" id="GO:0043565">
    <property type="term" value="F:sequence-specific DNA binding"/>
    <property type="evidence" value="ECO:0007669"/>
    <property type="project" value="InterPro"/>
</dbReference>
<feature type="domain" description="HTH araC/xylS-type" evidence="4">
    <location>
        <begin position="160"/>
        <end position="258"/>
    </location>
</feature>
<reference evidence="5 6" key="1">
    <citation type="submission" date="2018-02" db="EMBL/GenBank/DDBJ databases">
        <title>Complete genome sequencing of Faecalibacterium prausnitzii strains isolated from the human gut.</title>
        <authorList>
            <person name="Fitzgerald B.C."/>
            <person name="Shkoporov A.N."/>
            <person name="Ross P.R."/>
            <person name="Hill C."/>
        </authorList>
    </citation>
    <scope>NUCLEOTIDE SEQUENCE [LARGE SCALE GENOMIC DNA]</scope>
    <source>
        <strain evidence="5 6">APC923/51-1</strain>
    </source>
</reference>
<dbReference type="PANTHER" id="PTHR43280">
    <property type="entry name" value="ARAC-FAMILY TRANSCRIPTIONAL REGULATOR"/>
    <property type="match status" value="1"/>
</dbReference>
<keyword evidence="1" id="KW-0805">Transcription regulation</keyword>
<keyword evidence="3" id="KW-0804">Transcription</keyword>
<dbReference type="Proteomes" id="UP000251281">
    <property type="component" value="Unassembled WGS sequence"/>
</dbReference>